<organism evidence="1 2">
    <name type="scientific">Haloquadratum walsbyi J07HQW1</name>
    <dbReference type="NCBI Taxonomy" id="1238424"/>
    <lineage>
        <taxon>Archaea</taxon>
        <taxon>Methanobacteriati</taxon>
        <taxon>Methanobacteriota</taxon>
        <taxon>Stenosarchaea group</taxon>
        <taxon>Halobacteria</taxon>
        <taxon>Halobacteriales</taxon>
        <taxon>Haloferacaceae</taxon>
        <taxon>Haloquadratum</taxon>
    </lineage>
</organism>
<sequence>MRLDEYVDIEQNKRAERRRLAKDRSYDIVEYLDDFQESI</sequence>
<name>U1PEB2_9EURY</name>
<accession>U1PEB2</accession>
<evidence type="ECO:0000313" key="1">
    <source>
        <dbReference type="EMBL" id="ERG90421.1"/>
    </source>
</evidence>
<dbReference type="Proteomes" id="UP000030649">
    <property type="component" value="Unassembled WGS sequence"/>
</dbReference>
<dbReference type="EMBL" id="KE356560">
    <property type="protein sequence ID" value="ERG90421.1"/>
    <property type="molecule type" value="Genomic_DNA"/>
</dbReference>
<dbReference type="STRING" id="1238424.J07HQW1_00442"/>
<protein>
    <submittedName>
        <fullName evidence="1">Uncharacterized protein</fullName>
    </submittedName>
</protein>
<proteinExistence type="predicted"/>
<evidence type="ECO:0000313" key="2">
    <source>
        <dbReference type="Proteomes" id="UP000030649"/>
    </source>
</evidence>
<reference evidence="1 2" key="1">
    <citation type="journal article" date="2013" name="PLoS ONE">
        <title>Assembly-driven community genomics of a hypersaline microbial ecosystem.</title>
        <authorList>
            <person name="Podell S."/>
            <person name="Ugalde J.A."/>
            <person name="Narasingarao P."/>
            <person name="Banfield J.F."/>
            <person name="Heidelberg K.B."/>
            <person name="Allen E.E."/>
        </authorList>
    </citation>
    <scope>NUCLEOTIDE SEQUENCE [LARGE SCALE GENOMIC DNA]</scope>
    <source>
        <strain evidence="2">J07HQW1</strain>
    </source>
</reference>
<gene>
    <name evidence="1" type="ORF">J07HQW1_00442</name>
</gene>
<dbReference type="AlphaFoldDB" id="U1PEB2"/>
<dbReference type="HOGENOM" id="CLU_3302663_0_0_2"/>